<accession>A0AAV4ZRD3</accession>
<evidence type="ECO:0000313" key="2">
    <source>
        <dbReference type="Proteomes" id="UP001055247"/>
    </source>
</evidence>
<keyword evidence="2" id="KW-1185">Reference proteome</keyword>
<dbReference type="RefSeq" id="WP_238230970.1">
    <property type="nucleotide sequence ID" value="NZ_BPQO01000021.1"/>
</dbReference>
<dbReference type="EMBL" id="BPQO01000021">
    <property type="protein sequence ID" value="GJD90752.1"/>
    <property type="molecule type" value="Genomic_DNA"/>
</dbReference>
<evidence type="ECO:0000313" key="1">
    <source>
        <dbReference type="EMBL" id="GJD90752.1"/>
    </source>
</evidence>
<comment type="caution">
    <text evidence="1">The sequence shown here is derived from an EMBL/GenBank/DDBJ whole genome shotgun (WGS) entry which is preliminary data.</text>
</comment>
<organism evidence="1 2">
    <name type="scientific">Methylobacterium hispanicum</name>
    <dbReference type="NCBI Taxonomy" id="270350"/>
    <lineage>
        <taxon>Bacteria</taxon>
        <taxon>Pseudomonadati</taxon>
        <taxon>Pseudomonadota</taxon>
        <taxon>Alphaproteobacteria</taxon>
        <taxon>Hyphomicrobiales</taxon>
        <taxon>Methylobacteriaceae</taxon>
        <taxon>Methylobacterium</taxon>
    </lineage>
</organism>
<protein>
    <submittedName>
        <fullName evidence="1">Uncharacterized protein</fullName>
    </submittedName>
</protein>
<reference evidence="1" key="1">
    <citation type="journal article" date="2016" name="Front. Microbiol.">
        <title>Genome Sequence of the Piezophilic, Mesophilic Sulfate-Reducing Bacterium Desulfovibrio indicus J2T.</title>
        <authorList>
            <person name="Cao J."/>
            <person name="Maignien L."/>
            <person name="Shao Z."/>
            <person name="Alain K."/>
            <person name="Jebbar M."/>
        </authorList>
    </citation>
    <scope>NUCLEOTIDE SEQUENCE</scope>
    <source>
        <strain evidence="1">DSM 16372</strain>
    </source>
</reference>
<sequence>MTGDIRFFDQDTTVAYIAKDAETAEDRCPVSSYMIDAYEEDNPKPFSFRAYDLSAAEAIRLLDFYNQMRAA</sequence>
<dbReference type="Proteomes" id="UP001055247">
    <property type="component" value="Unassembled WGS sequence"/>
</dbReference>
<gene>
    <name evidence="1" type="ORF">BHAOGJBA_4294</name>
</gene>
<reference evidence="1" key="2">
    <citation type="submission" date="2021-08" db="EMBL/GenBank/DDBJ databases">
        <authorList>
            <person name="Tani A."/>
            <person name="Ola A."/>
            <person name="Ogura Y."/>
            <person name="Katsura K."/>
            <person name="Hayashi T."/>
        </authorList>
    </citation>
    <scope>NUCLEOTIDE SEQUENCE</scope>
    <source>
        <strain evidence="1">DSM 16372</strain>
    </source>
</reference>
<dbReference type="AlphaFoldDB" id="A0AAV4ZRD3"/>
<proteinExistence type="predicted"/>
<name>A0AAV4ZRD3_9HYPH</name>